<feature type="active site" description="Proton donor/acceptor" evidence="1">
    <location>
        <position position="85"/>
    </location>
</feature>
<dbReference type="SMART" id="SM00855">
    <property type="entry name" value="PGAM"/>
    <property type="match status" value="1"/>
</dbReference>
<dbReference type="InterPro" id="IPR013078">
    <property type="entry name" value="His_Pase_superF_clade-1"/>
</dbReference>
<dbReference type="PANTHER" id="PTHR48100">
    <property type="entry name" value="BROAD-SPECIFICITY PHOSPHATASE YOR283W-RELATED"/>
    <property type="match status" value="1"/>
</dbReference>
<evidence type="ECO:0000313" key="3">
    <source>
        <dbReference type="EMBL" id="EGD75521.1"/>
    </source>
</evidence>
<dbReference type="KEGG" id="sre:PTSG_06592"/>
<proteinExistence type="predicted"/>
<dbReference type="InParanoid" id="F2UFF3"/>
<dbReference type="Gene3D" id="3.40.50.1240">
    <property type="entry name" value="Phosphoglycerate mutase-like"/>
    <property type="match status" value="1"/>
</dbReference>
<dbReference type="STRING" id="946362.F2UFF3"/>
<dbReference type="SUPFAM" id="SSF53254">
    <property type="entry name" value="Phosphoglycerate mutase-like"/>
    <property type="match status" value="1"/>
</dbReference>
<evidence type="ECO:0000256" key="1">
    <source>
        <dbReference type="PIRSR" id="PIRSR613078-1"/>
    </source>
</evidence>
<dbReference type="GO" id="GO:0016791">
    <property type="term" value="F:phosphatase activity"/>
    <property type="evidence" value="ECO:0007669"/>
    <property type="project" value="TreeGrafter"/>
</dbReference>
<dbReference type="InterPro" id="IPR050275">
    <property type="entry name" value="PGM_Phosphatase"/>
</dbReference>
<dbReference type="EMBL" id="GL832972">
    <property type="protein sequence ID" value="EGD75521.1"/>
    <property type="molecule type" value="Genomic_DNA"/>
</dbReference>
<protein>
    <submittedName>
        <fullName evidence="3">Phosphoglycerate mutase</fullName>
    </submittedName>
</protein>
<evidence type="ECO:0000256" key="2">
    <source>
        <dbReference type="PIRSR" id="PIRSR613078-2"/>
    </source>
</evidence>
<dbReference type="OrthoDB" id="4818801at2759"/>
<feature type="active site" description="Tele-phosphohistidine intermediate" evidence="1">
    <location>
        <position position="12"/>
    </location>
</feature>
<sequence>MPLKTRILLVRHGATVLTAEDRFAGATDVLLSETGERQAEALQKRLASMPIAAVYASPMKRTVKTATIIAKPHGLEPVLEPGIKEISHGHWEEMTRAEVEEKHNDEYISWDSDPFTYAPPGGESGLEVLSRALPPIRKIVEKHAGETVLVVSHKATIRLLIGSFLGFDLRRYRDNLDQKPCCLNVLDFTVDKPIKARLSLFNDISHYDKAQEKKPTGAHLSKTWAECNDAKRSKTTQ</sequence>
<keyword evidence="4" id="KW-1185">Reference proteome</keyword>
<dbReference type="InterPro" id="IPR029033">
    <property type="entry name" value="His_PPase_superfam"/>
</dbReference>
<feature type="binding site" evidence="2">
    <location>
        <position position="61"/>
    </location>
    <ligand>
        <name>substrate</name>
    </ligand>
</feature>
<dbReference type="CDD" id="cd07067">
    <property type="entry name" value="HP_PGM_like"/>
    <property type="match status" value="1"/>
</dbReference>
<dbReference type="Proteomes" id="UP000007799">
    <property type="component" value="Unassembled WGS sequence"/>
</dbReference>
<accession>F2UFF3</accession>
<dbReference type="eggNOG" id="KOG0235">
    <property type="taxonomic scope" value="Eukaryota"/>
</dbReference>
<dbReference type="OMA" id="WLTEPAW"/>
<reference evidence="3" key="1">
    <citation type="submission" date="2009-08" db="EMBL/GenBank/DDBJ databases">
        <title>Annotation of Salpingoeca rosetta.</title>
        <authorList>
            <consortium name="The Broad Institute Genome Sequencing Platform"/>
            <person name="Russ C."/>
            <person name="Cuomo C."/>
            <person name="Burger G."/>
            <person name="Gray M.W."/>
            <person name="Holland P.W.H."/>
            <person name="King N."/>
            <person name="Lang F.B.F."/>
            <person name="Roger A.J."/>
            <person name="Ruiz-Trillo I."/>
            <person name="Young S.K."/>
            <person name="Zeng Q."/>
            <person name="Gargeya S."/>
            <person name="Alvarado L."/>
            <person name="Berlin A."/>
            <person name="Chapman S.B."/>
            <person name="Chen Z."/>
            <person name="Freedman E."/>
            <person name="Gellesch M."/>
            <person name="Goldberg J."/>
            <person name="Griggs A."/>
            <person name="Gujja S."/>
            <person name="Heilman E."/>
            <person name="Heiman D."/>
            <person name="Howarth C."/>
            <person name="Mehta T."/>
            <person name="Neiman D."/>
            <person name="Pearson M."/>
            <person name="Roberts A."/>
            <person name="Saif S."/>
            <person name="Shea T."/>
            <person name="Shenoy N."/>
            <person name="Sisk P."/>
            <person name="Stolte C."/>
            <person name="Sykes S."/>
            <person name="White J."/>
            <person name="Yandava C."/>
            <person name="Haas B."/>
            <person name="Nusbaum C."/>
            <person name="Birren B."/>
        </authorList>
    </citation>
    <scope>NUCLEOTIDE SEQUENCE [LARGE SCALE GENOMIC DNA]</scope>
    <source>
        <strain evidence="3">ATCC 50818</strain>
    </source>
</reference>
<dbReference type="Pfam" id="PF00300">
    <property type="entry name" value="His_Phos_1"/>
    <property type="match status" value="1"/>
</dbReference>
<name>F2UFF3_SALR5</name>
<dbReference type="AlphaFoldDB" id="F2UFF3"/>
<dbReference type="GeneID" id="16072538"/>
<gene>
    <name evidence="3" type="ORF">PTSG_06592</name>
</gene>
<dbReference type="RefSeq" id="XP_004991978.1">
    <property type="nucleotide sequence ID" value="XM_004991921.1"/>
</dbReference>
<evidence type="ECO:0000313" key="4">
    <source>
        <dbReference type="Proteomes" id="UP000007799"/>
    </source>
</evidence>
<organism evidence="4">
    <name type="scientific">Salpingoeca rosetta (strain ATCC 50818 / BSB-021)</name>
    <dbReference type="NCBI Taxonomy" id="946362"/>
    <lineage>
        <taxon>Eukaryota</taxon>
        <taxon>Choanoflagellata</taxon>
        <taxon>Craspedida</taxon>
        <taxon>Salpingoecidae</taxon>
        <taxon>Salpingoeca</taxon>
    </lineage>
</organism>